<sequence>MYKATEFYACLKTGGGMETYLTIEECAEYLKLTEQTIRRWVLCREIPFHKIKKVVRFRVSELEQWITDQGWKITEGEDDEPENSLFDDDIVSLDELAEKEFAEVEAENGVDE</sequence>
<accession>A0A806KQW9</accession>
<dbReference type="InterPro" id="IPR009061">
    <property type="entry name" value="DNA-bd_dom_put_sf"/>
</dbReference>
<dbReference type="AlphaFoldDB" id="A0A806KQW9"/>
<dbReference type="Pfam" id="PF12728">
    <property type="entry name" value="HTH_17"/>
    <property type="match status" value="1"/>
</dbReference>
<dbReference type="GO" id="GO:0003677">
    <property type="term" value="F:DNA binding"/>
    <property type="evidence" value="ECO:0007669"/>
    <property type="project" value="InterPro"/>
</dbReference>
<dbReference type="NCBIfam" id="TIGR01764">
    <property type="entry name" value="excise"/>
    <property type="match status" value="1"/>
</dbReference>
<proteinExistence type="predicted"/>
<name>A0A806KQW9_9BACT</name>
<reference evidence="2" key="1">
    <citation type="submission" date="2012-03" db="EMBL/GenBank/DDBJ databases">
        <title>Functional metagenomics reveals considerable lignocellulase gene clusters in the gut microbiome of a wood-feeding higher termite.</title>
        <authorList>
            <person name="Liu N."/>
        </authorList>
    </citation>
    <scope>NUCLEOTIDE SEQUENCE</scope>
</reference>
<dbReference type="SUPFAM" id="SSF46955">
    <property type="entry name" value="Putative DNA-binding domain"/>
    <property type="match status" value="1"/>
</dbReference>
<dbReference type="InterPro" id="IPR010093">
    <property type="entry name" value="SinI_DNA-bd"/>
</dbReference>
<evidence type="ECO:0000259" key="1">
    <source>
        <dbReference type="Pfam" id="PF12728"/>
    </source>
</evidence>
<dbReference type="EMBL" id="JQ844229">
    <property type="protein sequence ID" value="AGS53319.1"/>
    <property type="molecule type" value="Genomic_DNA"/>
</dbReference>
<protein>
    <recommendedName>
        <fullName evidence="1">Helix-turn-helix domain-containing protein</fullName>
    </recommendedName>
</protein>
<organism evidence="2">
    <name type="scientific">uncultured bacterium contig00013</name>
    <dbReference type="NCBI Taxonomy" id="1181504"/>
    <lineage>
        <taxon>Bacteria</taxon>
        <taxon>environmental samples</taxon>
    </lineage>
</organism>
<dbReference type="Gene3D" id="1.10.10.10">
    <property type="entry name" value="Winged helix-like DNA-binding domain superfamily/Winged helix DNA-binding domain"/>
    <property type="match status" value="1"/>
</dbReference>
<evidence type="ECO:0000313" key="2">
    <source>
        <dbReference type="EMBL" id="AGS53319.1"/>
    </source>
</evidence>
<dbReference type="InterPro" id="IPR036388">
    <property type="entry name" value="WH-like_DNA-bd_sf"/>
</dbReference>
<feature type="domain" description="Helix-turn-helix" evidence="1">
    <location>
        <begin position="20"/>
        <end position="69"/>
    </location>
</feature>
<dbReference type="InterPro" id="IPR041657">
    <property type="entry name" value="HTH_17"/>
</dbReference>